<sequence>MARTRHSLKRCTPVTPYTTVDCLHHHNQPPPWTTSPPSTTVRNDVGPNNPKFDATAATDPAHPPTYVKHNPLCGDRRHYHGRSSQPQTLSMASSSRIPLQPPSSKSLNTPSHVPFRRNTSQPLDEEGDRWEATAMAEAEVMDGATETTTMDGAIMTMAMDAAMEPVVMEAMTEIAPRRRLHLWK</sequence>
<evidence type="ECO:0000313" key="3">
    <source>
        <dbReference type="Proteomes" id="UP001152484"/>
    </source>
</evidence>
<protein>
    <submittedName>
        <fullName evidence="2">Uncharacterized protein</fullName>
    </submittedName>
</protein>
<feature type="compositionally biased region" description="Polar residues" evidence="1">
    <location>
        <begin position="82"/>
        <end position="122"/>
    </location>
</feature>
<comment type="caution">
    <text evidence="2">The sequence shown here is derived from an EMBL/GenBank/DDBJ whole genome shotgun (WGS) entry which is preliminary data.</text>
</comment>
<organism evidence="2 3">
    <name type="scientific">Cuscuta europaea</name>
    <name type="common">European dodder</name>
    <dbReference type="NCBI Taxonomy" id="41803"/>
    <lineage>
        <taxon>Eukaryota</taxon>
        <taxon>Viridiplantae</taxon>
        <taxon>Streptophyta</taxon>
        <taxon>Embryophyta</taxon>
        <taxon>Tracheophyta</taxon>
        <taxon>Spermatophyta</taxon>
        <taxon>Magnoliopsida</taxon>
        <taxon>eudicotyledons</taxon>
        <taxon>Gunneridae</taxon>
        <taxon>Pentapetalae</taxon>
        <taxon>asterids</taxon>
        <taxon>lamiids</taxon>
        <taxon>Solanales</taxon>
        <taxon>Convolvulaceae</taxon>
        <taxon>Cuscuteae</taxon>
        <taxon>Cuscuta</taxon>
        <taxon>Cuscuta subgen. Cuscuta</taxon>
    </lineage>
</organism>
<dbReference type="AlphaFoldDB" id="A0A9P1E3G4"/>
<accession>A0A9P1E3G4</accession>
<feature type="region of interest" description="Disordered" evidence="1">
    <location>
        <begin position="27"/>
        <end position="127"/>
    </location>
</feature>
<dbReference type="EMBL" id="CAMAPE010000010">
    <property type="protein sequence ID" value="CAH9076523.1"/>
    <property type="molecule type" value="Genomic_DNA"/>
</dbReference>
<keyword evidence="3" id="KW-1185">Reference proteome</keyword>
<evidence type="ECO:0000256" key="1">
    <source>
        <dbReference type="SAM" id="MobiDB-lite"/>
    </source>
</evidence>
<dbReference type="Proteomes" id="UP001152484">
    <property type="component" value="Unassembled WGS sequence"/>
</dbReference>
<name>A0A9P1E3G4_CUSEU</name>
<proteinExistence type="predicted"/>
<reference evidence="2" key="1">
    <citation type="submission" date="2022-07" db="EMBL/GenBank/DDBJ databases">
        <authorList>
            <person name="Macas J."/>
            <person name="Novak P."/>
            <person name="Neumann P."/>
        </authorList>
    </citation>
    <scope>NUCLEOTIDE SEQUENCE</scope>
</reference>
<gene>
    <name evidence="2" type="ORF">CEURO_LOCUS5866</name>
</gene>
<evidence type="ECO:0000313" key="2">
    <source>
        <dbReference type="EMBL" id="CAH9076523.1"/>
    </source>
</evidence>